<dbReference type="Proteomes" id="UP000050277">
    <property type="component" value="Unassembled WGS sequence"/>
</dbReference>
<keyword evidence="7 9" id="KW-1133">Transmembrane helix</keyword>
<feature type="transmembrane region" description="Helical" evidence="9">
    <location>
        <begin position="278"/>
        <end position="295"/>
    </location>
</feature>
<protein>
    <recommendedName>
        <fullName evidence="9">ADP,ATP carrier protein</fullName>
    </recommendedName>
</protein>
<evidence type="ECO:0000256" key="3">
    <source>
        <dbReference type="ARBA" id="ARBA00022475"/>
    </source>
</evidence>
<evidence type="ECO:0000313" key="11">
    <source>
        <dbReference type="Proteomes" id="UP000050277"/>
    </source>
</evidence>
<sequence length="450" mass="49778">MLKRLEQGLKVQPQEWRLVLALMGLLGLNTLVLELADVVAMAGFISSLGTEQLLWLWPVGMLLTIVAAGSYALIVDRTERVKLIQRLLAGFGACYLGLLALFWFKAPAWLLYPALSILNEQQYAIFPLAFWALANDIYATSEAKRLFPLLGAGATIGSLLGNGLAALIATWMVGNDHDNTNLVLGLCAGFCFLGIGFVWLIFHQSELRARQSKSERESIRATFNTGLDVIRHVPLFRLLALVLFTTGLALTVIEFHFLRSIDQIVAADPLRFQQLYGFYKLGFVLVLLLFQWLLAGRLLSKTSPKQAFIALPIVLLLCILGALAQPLIGGLIGRFGARLAQTGWDEPLRKSVQSIVPDERRGRVSVFLDSYCYSFATIVGCGVISLILLPSWLGGLAASLSTLLYLGFALLATAVGLWAAWRIRHVYDKSLLNWRLSRSRRRSVLDGIEF</sequence>
<feature type="transmembrane region" description="Helical" evidence="9">
    <location>
        <begin position="238"/>
        <end position="258"/>
    </location>
</feature>
<dbReference type="SUPFAM" id="SSF103473">
    <property type="entry name" value="MFS general substrate transporter"/>
    <property type="match status" value="1"/>
</dbReference>
<feature type="transmembrane region" description="Helical" evidence="9">
    <location>
        <begin position="373"/>
        <end position="396"/>
    </location>
</feature>
<dbReference type="PANTHER" id="PTHR43266:SF10">
    <property type="entry name" value="BACILYSIN EXPORTER BACE-RELATED"/>
    <property type="match status" value="1"/>
</dbReference>
<dbReference type="OrthoDB" id="142267at2"/>
<dbReference type="GO" id="GO:0005886">
    <property type="term" value="C:plasma membrane"/>
    <property type="evidence" value="ECO:0007669"/>
    <property type="project" value="UniProtKB-SubCell"/>
</dbReference>
<comment type="similarity">
    <text evidence="9">Belongs to the ADP/ATP translocase tlc family.</text>
</comment>
<keyword evidence="5 9" id="KW-0547">Nucleotide-binding</keyword>
<dbReference type="GO" id="GO:0005524">
    <property type="term" value="F:ATP binding"/>
    <property type="evidence" value="ECO:0007669"/>
    <property type="project" value="UniProtKB-KW"/>
</dbReference>
<dbReference type="InterPro" id="IPR004667">
    <property type="entry name" value="ADP_ATP_car_bac_type"/>
</dbReference>
<organism evidence="10 11">
    <name type="scientific">Herpetosiphon geysericola</name>
    <dbReference type="NCBI Taxonomy" id="70996"/>
    <lineage>
        <taxon>Bacteria</taxon>
        <taxon>Bacillati</taxon>
        <taxon>Chloroflexota</taxon>
        <taxon>Chloroflexia</taxon>
        <taxon>Herpetosiphonales</taxon>
        <taxon>Herpetosiphonaceae</taxon>
        <taxon>Herpetosiphon</taxon>
    </lineage>
</organism>
<keyword evidence="3" id="KW-1003">Cell membrane</keyword>
<feature type="transmembrane region" description="Helical" evidence="9">
    <location>
        <begin position="182"/>
        <end position="202"/>
    </location>
</feature>
<feature type="transmembrane region" description="Helical" evidence="9">
    <location>
        <begin position="20"/>
        <end position="48"/>
    </location>
</feature>
<dbReference type="Pfam" id="PF03219">
    <property type="entry name" value="TLC"/>
    <property type="match status" value="1"/>
</dbReference>
<evidence type="ECO:0000256" key="1">
    <source>
        <dbReference type="ARBA" id="ARBA00004651"/>
    </source>
</evidence>
<evidence type="ECO:0000256" key="9">
    <source>
        <dbReference type="RuleBase" id="RU363121"/>
    </source>
</evidence>
<feature type="transmembrane region" description="Helical" evidence="9">
    <location>
        <begin position="146"/>
        <end position="170"/>
    </location>
</feature>
<dbReference type="Gene3D" id="1.20.1250.20">
    <property type="entry name" value="MFS general substrate transporter like domains"/>
    <property type="match status" value="1"/>
</dbReference>
<evidence type="ECO:0000313" key="10">
    <source>
        <dbReference type="EMBL" id="KPL79514.1"/>
    </source>
</evidence>
<dbReference type="EMBL" id="LGKP01000046">
    <property type="protein sequence ID" value="KPL79514.1"/>
    <property type="molecule type" value="Genomic_DNA"/>
</dbReference>
<evidence type="ECO:0000256" key="7">
    <source>
        <dbReference type="ARBA" id="ARBA00022989"/>
    </source>
</evidence>
<evidence type="ECO:0000256" key="8">
    <source>
        <dbReference type="ARBA" id="ARBA00023136"/>
    </source>
</evidence>
<evidence type="ECO:0000256" key="5">
    <source>
        <dbReference type="ARBA" id="ARBA00022741"/>
    </source>
</evidence>
<dbReference type="InterPro" id="IPR036259">
    <property type="entry name" value="MFS_trans_sf"/>
</dbReference>
<dbReference type="AlphaFoldDB" id="A0A0N8GP00"/>
<evidence type="ECO:0000256" key="4">
    <source>
        <dbReference type="ARBA" id="ARBA00022692"/>
    </source>
</evidence>
<dbReference type="RefSeq" id="WP_054537497.1">
    <property type="nucleotide sequence ID" value="NZ_LGKP01000046.1"/>
</dbReference>
<proteinExistence type="inferred from homology"/>
<name>A0A0N8GP00_9CHLR</name>
<keyword evidence="6 9" id="KW-0067">ATP-binding</keyword>
<accession>A0A0N8GP00</accession>
<keyword evidence="2 9" id="KW-0813">Transport</keyword>
<comment type="caution">
    <text evidence="10">The sequence shown here is derived from an EMBL/GenBank/DDBJ whole genome shotgun (WGS) entry which is preliminary data.</text>
</comment>
<feature type="transmembrane region" description="Helical" evidence="9">
    <location>
        <begin position="54"/>
        <end position="75"/>
    </location>
</feature>
<dbReference type="GO" id="GO:0005471">
    <property type="term" value="F:ATP:ADP antiporter activity"/>
    <property type="evidence" value="ECO:0007669"/>
    <property type="project" value="InterPro"/>
</dbReference>
<evidence type="ECO:0000256" key="2">
    <source>
        <dbReference type="ARBA" id="ARBA00022448"/>
    </source>
</evidence>
<evidence type="ECO:0000256" key="6">
    <source>
        <dbReference type="ARBA" id="ARBA00022840"/>
    </source>
</evidence>
<feature type="transmembrane region" description="Helical" evidence="9">
    <location>
        <begin position="307"/>
        <end position="328"/>
    </location>
</feature>
<gene>
    <name evidence="10" type="ORF">SE18_26600</name>
</gene>
<reference evidence="10 11" key="1">
    <citation type="submission" date="2015-07" db="EMBL/GenBank/DDBJ databases">
        <title>Whole genome sequence of Herpetosiphon geysericola DSM 7119.</title>
        <authorList>
            <person name="Hemp J."/>
            <person name="Ward L.M."/>
            <person name="Pace L.A."/>
            <person name="Fischer W.W."/>
        </authorList>
    </citation>
    <scope>NUCLEOTIDE SEQUENCE [LARGE SCALE GENOMIC DNA]</scope>
    <source>
        <strain evidence="10 11">DSM 7119</strain>
    </source>
</reference>
<keyword evidence="4 9" id="KW-0812">Transmembrane</keyword>
<keyword evidence="11" id="KW-1185">Reference proteome</keyword>
<keyword evidence="8 9" id="KW-0472">Membrane</keyword>
<dbReference type="STRING" id="70996.SE18_26600"/>
<dbReference type="PANTHER" id="PTHR43266">
    <property type="entry name" value="MACROLIDE-EFFLUX PROTEIN"/>
    <property type="match status" value="1"/>
</dbReference>
<feature type="transmembrane region" description="Helical" evidence="9">
    <location>
        <begin position="87"/>
        <end position="104"/>
    </location>
</feature>
<comment type="subcellular location">
    <subcellularLocation>
        <location evidence="1">Cell membrane</location>
        <topology evidence="1">Multi-pass membrane protein</topology>
    </subcellularLocation>
    <subcellularLocation>
        <location evidence="9">Membrane</location>
        <topology evidence="9">Multi-pass membrane protein</topology>
    </subcellularLocation>
</comment>
<feature type="transmembrane region" description="Helical" evidence="9">
    <location>
        <begin position="403"/>
        <end position="421"/>
    </location>
</feature>